<protein>
    <submittedName>
        <fullName evidence="9">Os01g0819200 protein</fullName>
    </submittedName>
</protein>
<evidence type="ECO:0000313" key="10">
    <source>
        <dbReference type="Proteomes" id="UP000059680"/>
    </source>
</evidence>
<dbReference type="Proteomes" id="UP000059680">
    <property type="component" value="Chromosome 1"/>
</dbReference>
<dbReference type="InParanoid" id="A0A0P0V9S4"/>
<dbReference type="SMR" id="A0A0P0V9S4"/>
<dbReference type="GO" id="GO:0016020">
    <property type="term" value="C:membrane"/>
    <property type="evidence" value="ECO:0007669"/>
    <property type="project" value="UniProtKB-SubCell"/>
</dbReference>
<dbReference type="STRING" id="39947.A0A0P0V9S4"/>
<dbReference type="Gramene" id="Os01t0819200-00">
    <property type="protein sequence ID" value="Os01t0819200-00"/>
    <property type="gene ID" value="Os01g0819200"/>
</dbReference>
<dbReference type="InterPro" id="IPR031468">
    <property type="entry name" value="SMP_LBD"/>
</dbReference>
<feature type="domain" description="C2" evidence="7">
    <location>
        <begin position="206"/>
        <end position="305"/>
    </location>
</feature>
<dbReference type="InterPro" id="IPR000008">
    <property type="entry name" value="C2_dom"/>
</dbReference>
<keyword evidence="10" id="KW-1185">Reference proteome</keyword>
<evidence type="ECO:0000259" key="7">
    <source>
        <dbReference type="PROSITE" id="PS50004"/>
    </source>
</evidence>
<dbReference type="InterPro" id="IPR045050">
    <property type="entry name" value="Synaptotagmin_plant"/>
</dbReference>
<dbReference type="PaxDb" id="39947-A0A0P0V9S4"/>
<comment type="subcellular location">
    <subcellularLocation>
        <location evidence="1">Membrane</location>
    </subcellularLocation>
</comment>
<dbReference type="EMBL" id="AP014957">
    <property type="protein sequence ID" value="BAS74955.1"/>
    <property type="molecule type" value="Genomic_DNA"/>
</dbReference>
<dbReference type="PRINTS" id="PR00360">
    <property type="entry name" value="C2DOMAIN"/>
</dbReference>
<dbReference type="PROSITE" id="PS51847">
    <property type="entry name" value="SMP"/>
    <property type="match status" value="1"/>
</dbReference>
<evidence type="ECO:0000259" key="8">
    <source>
        <dbReference type="PROSITE" id="PS51847"/>
    </source>
</evidence>
<dbReference type="InterPro" id="IPR035892">
    <property type="entry name" value="C2_domain_sf"/>
</dbReference>
<dbReference type="Gene3D" id="2.60.40.150">
    <property type="entry name" value="C2 domain"/>
    <property type="match status" value="1"/>
</dbReference>
<keyword evidence="5 6" id="KW-0472">Membrane</keyword>
<reference evidence="9 10" key="2">
    <citation type="journal article" date="2013" name="Plant Cell Physiol.">
        <title>Rice Annotation Project Database (RAP-DB): an integrative and interactive database for rice genomics.</title>
        <authorList>
            <person name="Sakai H."/>
            <person name="Lee S.S."/>
            <person name="Tanaka T."/>
            <person name="Numa H."/>
            <person name="Kim J."/>
            <person name="Kawahara Y."/>
            <person name="Wakimoto H."/>
            <person name="Yang C.C."/>
            <person name="Iwamoto M."/>
            <person name="Abe T."/>
            <person name="Yamada Y."/>
            <person name="Muto A."/>
            <person name="Inokuchi H."/>
            <person name="Ikemura T."/>
            <person name="Matsumoto T."/>
            <person name="Sasaki T."/>
            <person name="Itoh T."/>
        </authorList>
    </citation>
    <scope>NUCLEOTIDE SEQUENCE [LARGE SCALE GENOMIC DNA]</scope>
    <source>
        <strain evidence="10">cv. Nipponbare</strain>
    </source>
</reference>
<evidence type="ECO:0000256" key="1">
    <source>
        <dbReference type="ARBA" id="ARBA00004370"/>
    </source>
</evidence>
<keyword evidence="6" id="KW-0812">Transmembrane</keyword>
<dbReference type="GO" id="GO:0006869">
    <property type="term" value="P:lipid transport"/>
    <property type="evidence" value="ECO:0007669"/>
    <property type="project" value="UniProtKB-KW"/>
</dbReference>
<dbReference type="PANTHER" id="PTHR10774">
    <property type="entry name" value="EXTENDED SYNAPTOTAGMIN-RELATED"/>
    <property type="match status" value="1"/>
</dbReference>
<evidence type="ECO:0000256" key="4">
    <source>
        <dbReference type="ARBA" id="ARBA00023121"/>
    </source>
</evidence>
<keyword evidence="3" id="KW-0445">Lipid transport</keyword>
<sequence length="305" mass="34890">MGIVSMVLSFIGFCIGFSVGIVIGYFLFIYFQPTDVKNVKVRPLVEYDSDSLDDTLPEIPLWLKNPDYDRLDWLNRFLELMWPYLNKAICRIAQDVANPIIAKNKEKYKIDYIKFETFTLGSLPPTFQGVKVQVTNEQELVMEPSLKWAGNPNTTVVVKAYGLKATIQPHVDFGLKLLGADVMAIPVLYKFVQETIMDQVASMFLWPKTLEVPIMDPSKASKKPVGILLVKVLRAQNLREKGPLGKRDPYVKLKMSGSKLPSKKTAVKHSNLNPEWNQEFKFVIRDPETQELDINVFDWEQAWNT</sequence>
<evidence type="ECO:0000256" key="6">
    <source>
        <dbReference type="SAM" id="Phobius"/>
    </source>
</evidence>
<reference evidence="10" key="1">
    <citation type="journal article" date="2005" name="Nature">
        <title>The map-based sequence of the rice genome.</title>
        <authorList>
            <consortium name="International rice genome sequencing project (IRGSP)"/>
            <person name="Matsumoto T."/>
            <person name="Wu J."/>
            <person name="Kanamori H."/>
            <person name="Katayose Y."/>
            <person name="Fujisawa M."/>
            <person name="Namiki N."/>
            <person name="Mizuno H."/>
            <person name="Yamamoto K."/>
            <person name="Antonio B.A."/>
            <person name="Baba T."/>
            <person name="Sakata K."/>
            <person name="Nagamura Y."/>
            <person name="Aoki H."/>
            <person name="Arikawa K."/>
            <person name="Arita K."/>
            <person name="Bito T."/>
            <person name="Chiden Y."/>
            <person name="Fujitsuka N."/>
            <person name="Fukunaka R."/>
            <person name="Hamada M."/>
            <person name="Harada C."/>
            <person name="Hayashi A."/>
            <person name="Hijishita S."/>
            <person name="Honda M."/>
            <person name="Hosokawa S."/>
            <person name="Ichikawa Y."/>
            <person name="Idonuma A."/>
            <person name="Iijima M."/>
            <person name="Ikeda M."/>
            <person name="Ikeno M."/>
            <person name="Ito K."/>
            <person name="Ito S."/>
            <person name="Ito T."/>
            <person name="Ito Y."/>
            <person name="Ito Y."/>
            <person name="Iwabuchi A."/>
            <person name="Kamiya K."/>
            <person name="Karasawa W."/>
            <person name="Kurita K."/>
            <person name="Katagiri S."/>
            <person name="Kikuta A."/>
            <person name="Kobayashi H."/>
            <person name="Kobayashi N."/>
            <person name="Machita K."/>
            <person name="Maehara T."/>
            <person name="Masukawa M."/>
            <person name="Mizubayashi T."/>
            <person name="Mukai Y."/>
            <person name="Nagasaki H."/>
            <person name="Nagata Y."/>
            <person name="Naito S."/>
            <person name="Nakashima M."/>
            <person name="Nakama Y."/>
            <person name="Nakamichi Y."/>
            <person name="Nakamura M."/>
            <person name="Meguro A."/>
            <person name="Negishi M."/>
            <person name="Ohta I."/>
            <person name="Ohta T."/>
            <person name="Okamoto M."/>
            <person name="Ono N."/>
            <person name="Saji S."/>
            <person name="Sakaguchi M."/>
            <person name="Sakai K."/>
            <person name="Shibata M."/>
            <person name="Shimokawa T."/>
            <person name="Song J."/>
            <person name="Takazaki Y."/>
            <person name="Terasawa K."/>
            <person name="Tsugane M."/>
            <person name="Tsuji K."/>
            <person name="Ueda S."/>
            <person name="Waki K."/>
            <person name="Yamagata H."/>
            <person name="Yamamoto M."/>
            <person name="Yamamoto S."/>
            <person name="Yamane H."/>
            <person name="Yoshiki S."/>
            <person name="Yoshihara R."/>
            <person name="Yukawa K."/>
            <person name="Zhong H."/>
            <person name="Yano M."/>
            <person name="Yuan Q."/>
            <person name="Ouyang S."/>
            <person name="Liu J."/>
            <person name="Jones K.M."/>
            <person name="Gansberger K."/>
            <person name="Moffat K."/>
            <person name="Hill J."/>
            <person name="Bera J."/>
            <person name="Fadrosh D."/>
            <person name="Jin S."/>
            <person name="Johri S."/>
            <person name="Kim M."/>
            <person name="Overton L."/>
            <person name="Reardon M."/>
            <person name="Tsitrin T."/>
            <person name="Vuong H."/>
            <person name="Weaver B."/>
            <person name="Ciecko A."/>
            <person name="Tallon L."/>
            <person name="Jackson J."/>
            <person name="Pai G."/>
            <person name="Aken S.V."/>
            <person name="Utterback T."/>
            <person name="Reidmuller S."/>
            <person name="Feldblyum T."/>
            <person name="Hsiao J."/>
            <person name="Zismann V."/>
            <person name="Iobst S."/>
            <person name="de Vazeille A.R."/>
            <person name="Buell C.R."/>
            <person name="Ying K."/>
            <person name="Li Y."/>
            <person name="Lu T."/>
            <person name="Huang Y."/>
            <person name="Zhao Q."/>
            <person name="Feng Q."/>
            <person name="Zhang L."/>
            <person name="Zhu J."/>
            <person name="Weng Q."/>
            <person name="Mu J."/>
            <person name="Lu Y."/>
            <person name="Fan D."/>
            <person name="Liu Y."/>
            <person name="Guan J."/>
            <person name="Zhang Y."/>
            <person name="Yu S."/>
            <person name="Liu X."/>
            <person name="Zhang Y."/>
            <person name="Hong G."/>
            <person name="Han B."/>
            <person name="Choisne N."/>
            <person name="Demange N."/>
            <person name="Orjeda G."/>
            <person name="Samain S."/>
            <person name="Cattolico L."/>
            <person name="Pelletier E."/>
            <person name="Couloux A."/>
            <person name="Segurens B."/>
            <person name="Wincker P."/>
            <person name="D'Hont A."/>
            <person name="Scarpelli C."/>
            <person name="Weissenbach J."/>
            <person name="Salanoubat M."/>
            <person name="Quetier F."/>
            <person name="Yu Y."/>
            <person name="Kim H.R."/>
            <person name="Rambo T."/>
            <person name="Currie J."/>
            <person name="Collura K."/>
            <person name="Luo M."/>
            <person name="Yang T."/>
            <person name="Ammiraju J.S.S."/>
            <person name="Engler F."/>
            <person name="Soderlund C."/>
            <person name="Wing R.A."/>
            <person name="Palmer L.E."/>
            <person name="de la Bastide M."/>
            <person name="Spiegel L."/>
            <person name="Nascimento L."/>
            <person name="Zutavern T."/>
            <person name="O'Shaughnessy A."/>
            <person name="Dike S."/>
            <person name="Dedhia N."/>
            <person name="Preston R."/>
            <person name="Balija V."/>
            <person name="McCombie W.R."/>
            <person name="Chow T."/>
            <person name="Chen H."/>
            <person name="Chung M."/>
            <person name="Chen C."/>
            <person name="Shaw J."/>
            <person name="Wu H."/>
            <person name="Hsiao K."/>
            <person name="Chao Y."/>
            <person name="Chu M."/>
            <person name="Cheng C."/>
            <person name="Hour A."/>
            <person name="Lee P."/>
            <person name="Lin S."/>
            <person name="Lin Y."/>
            <person name="Liou J."/>
            <person name="Liu S."/>
            <person name="Hsing Y."/>
            <person name="Raghuvanshi S."/>
            <person name="Mohanty A."/>
            <person name="Bharti A.K."/>
            <person name="Gaur A."/>
            <person name="Gupta V."/>
            <person name="Kumar D."/>
            <person name="Ravi V."/>
            <person name="Vij S."/>
            <person name="Kapur A."/>
            <person name="Khurana P."/>
            <person name="Khurana P."/>
            <person name="Khurana J.P."/>
            <person name="Tyagi A.K."/>
            <person name="Gaikwad K."/>
            <person name="Singh A."/>
            <person name="Dalal V."/>
            <person name="Srivastava S."/>
            <person name="Dixit A."/>
            <person name="Pal A.K."/>
            <person name="Ghazi I.A."/>
            <person name="Yadav M."/>
            <person name="Pandit A."/>
            <person name="Bhargava A."/>
            <person name="Sureshbabu K."/>
            <person name="Batra K."/>
            <person name="Sharma T.R."/>
            <person name="Mohapatra T."/>
            <person name="Singh N.K."/>
            <person name="Messing J."/>
            <person name="Nelson A.B."/>
            <person name="Fuks G."/>
            <person name="Kavchok S."/>
            <person name="Keizer G."/>
            <person name="Linton E."/>
            <person name="Llaca V."/>
            <person name="Song R."/>
            <person name="Tanyolac B."/>
            <person name="Young S."/>
            <person name="Ho-Il K."/>
            <person name="Hahn J.H."/>
            <person name="Sangsakoo G."/>
            <person name="Vanavichit A."/>
            <person name="de Mattos Luiz.A.T."/>
            <person name="Zimmer P.D."/>
            <person name="Malone G."/>
            <person name="Dellagostin O."/>
            <person name="de Oliveira A.C."/>
            <person name="Bevan M."/>
            <person name="Bancroft I."/>
            <person name="Minx P."/>
            <person name="Cordum H."/>
            <person name="Wilson R."/>
            <person name="Cheng Z."/>
            <person name="Jin W."/>
            <person name="Jiang J."/>
            <person name="Leong S.A."/>
            <person name="Iwama H."/>
            <person name="Gojobori T."/>
            <person name="Itoh T."/>
            <person name="Niimura Y."/>
            <person name="Fujii Y."/>
            <person name="Habara T."/>
            <person name="Sakai H."/>
            <person name="Sato Y."/>
            <person name="Wilson G."/>
            <person name="Kumar K."/>
            <person name="McCouch S."/>
            <person name="Juretic N."/>
            <person name="Hoen D."/>
            <person name="Wright S."/>
            <person name="Bruskiewich R."/>
            <person name="Bureau T."/>
            <person name="Miyao A."/>
            <person name="Hirochika H."/>
            <person name="Nishikawa T."/>
            <person name="Kadowaki K."/>
            <person name="Sugiura M."/>
            <person name="Burr B."/>
            <person name="Sasaki T."/>
        </authorList>
    </citation>
    <scope>NUCLEOTIDE SEQUENCE [LARGE SCALE GENOMIC DNA]</scope>
    <source>
        <strain evidence="10">cv. Nipponbare</strain>
    </source>
</reference>
<dbReference type="GO" id="GO:0005783">
    <property type="term" value="C:endoplasmic reticulum"/>
    <property type="evidence" value="ECO:0000318"/>
    <property type="project" value="GO_Central"/>
</dbReference>
<dbReference type="SMART" id="SM00239">
    <property type="entry name" value="C2"/>
    <property type="match status" value="1"/>
</dbReference>
<dbReference type="AlphaFoldDB" id="A0A0P0V9S4"/>
<gene>
    <name evidence="9" type="ordered locus">Os01g0819200</name>
    <name evidence="9" type="ORF">OSNPB_010819200</name>
</gene>
<evidence type="ECO:0000256" key="2">
    <source>
        <dbReference type="ARBA" id="ARBA00022448"/>
    </source>
</evidence>
<dbReference type="FunCoup" id="A0A0P0V9S4">
    <property type="interactions" value="399"/>
</dbReference>
<dbReference type="Pfam" id="PF00168">
    <property type="entry name" value="C2"/>
    <property type="match status" value="1"/>
</dbReference>
<evidence type="ECO:0000256" key="5">
    <source>
        <dbReference type="ARBA" id="ARBA00023136"/>
    </source>
</evidence>
<evidence type="ECO:0000256" key="3">
    <source>
        <dbReference type="ARBA" id="ARBA00023055"/>
    </source>
</evidence>
<evidence type="ECO:0000313" key="9">
    <source>
        <dbReference type="EMBL" id="BAS74955.1"/>
    </source>
</evidence>
<dbReference type="CDD" id="cd21677">
    <property type="entry name" value="SMP_SYT"/>
    <property type="match status" value="1"/>
</dbReference>
<feature type="domain" description="SMP-LTD" evidence="8">
    <location>
        <begin position="67"/>
        <end position="295"/>
    </location>
</feature>
<dbReference type="PANTHER" id="PTHR10774:SF216">
    <property type="entry name" value="OS09G0538800 PROTEIN"/>
    <property type="match status" value="1"/>
</dbReference>
<dbReference type="CDD" id="cd00030">
    <property type="entry name" value="C2"/>
    <property type="match status" value="1"/>
</dbReference>
<feature type="transmembrane region" description="Helical" evidence="6">
    <location>
        <begin position="7"/>
        <end position="31"/>
    </location>
</feature>
<name>A0A0P0V9S4_ORYSJ</name>
<keyword evidence="4" id="KW-0446">Lipid-binding</keyword>
<dbReference type="GO" id="GO:0008289">
    <property type="term" value="F:lipid binding"/>
    <property type="evidence" value="ECO:0007669"/>
    <property type="project" value="UniProtKB-KW"/>
</dbReference>
<proteinExistence type="predicted"/>
<dbReference type="OMA" id="FIREMWP"/>
<reference evidence="9 10" key="3">
    <citation type="journal article" date="2013" name="Rice">
        <title>Improvement of the Oryza sativa Nipponbare reference genome using next generation sequence and optical map data.</title>
        <authorList>
            <person name="Kawahara Y."/>
            <person name="de la Bastide M."/>
            <person name="Hamilton J.P."/>
            <person name="Kanamori H."/>
            <person name="McCombie W.R."/>
            <person name="Ouyang S."/>
            <person name="Schwartz D.C."/>
            <person name="Tanaka T."/>
            <person name="Wu J."/>
            <person name="Zhou S."/>
            <person name="Childs K.L."/>
            <person name="Davidson R.M."/>
            <person name="Lin H."/>
            <person name="Quesada-Ocampo L."/>
            <person name="Vaillancourt B."/>
            <person name="Sakai H."/>
            <person name="Lee S.S."/>
            <person name="Kim J."/>
            <person name="Numa H."/>
            <person name="Itoh T."/>
            <person name="Buell C.R."/>
            <person name="Matsumoto T."/>
        </authorList>
    </citation>
    <scope>NUCLEOTIDE SEQUENCE [LARGE SCALE GENOMIC DNA]</scope>
    <source>
        <strain evidence="10">cv. Nipponbare</strain>
    </source>
</reference>
<organism evidence="9 10">
    <name type="scientific">Oryza sativa subsp. japonica</name>
    <name type="common">Rice</name>
    <dbReference type="NCBI Taxonomy" id="39947"/>
    <lineage>
        <taxon>Eukaryota</taxon>
        <taxon>Viridiplantae</taxon>
        <taxon>Streptophyta</taxon>
        <taxon>Embryophyta</taxon>
        <taxon>Tracheophyta</taxon>
        <taxon>Spermatophyta</taxon>
        <taxon>Magnoliopsida</taxon>
        <taxon>Liliopsida</taxon>
        <taxon>Poales</taxon>
        <taxon>Poaceae</taxon>
        <taxon>BOP clade</taxon>
        <taxon>Oryzoideae</taxon>
        <taxon>Oryzeae</taxon>
        <taxon>Oryzinae</taxon>
        <taxon>Oryza</taxon>
        <taxon>Oryza sativa</taxon>
    </lineage>
</organism>
<accession>A0A0P0V9S4</accession>
<keyword evidence="2" id="KW-0813">Transport</keyword>
<dbReference type="eggNOG" id="KOG1012">
    <property type="taxonomic scope" value="Eukaryota"/>
</dbReference>
<dbReference type="PROSITE" id="PS50004">
    <property type="entry name" value="C2"/>
    <property type="match status" value="1"/>
</dbReference>
<keyword evidence="6" id="KW-1133">Transmembrane helix</keyword>
<dbReference type="SUPFAM" id="SSF49562">
    <property type="entry name" value="C2 domain (Calcium/lipid-binding domain, CaLB)"/>
    <property type="match status" value="1"/>
</dbReference>